<name>A0A1W2H3C2_9BACT</name>
<dbReference type="AlphaFoldDB" id="A0A1W2H3C2"/>
<evidence type="ECO:0000313" key="1">
    <source>
        <dbReference type="EMBL" id="SMD43391.1"/>
    </source>
</evidence>
<evidence type="ECO:0000313" key="2">
    <source>
        <dbReference type="Proteomes" id="UP000192333"/>
    </source>
</evidence>
<gene>
    <name evidence="1" type="ORF">SAMN00777080_1983</name>
</gene>
<dbReference type="EMBL" id="LT838813">
    <property type="protein sequence ID" value="SMD43391.1"/>
    <property type="molecule type" value="Genomic_DNA"/>
</dbReference>
<keyword evidence="2" id="KW-1185">Reference proteome</keyword>
<reference evidence="2" key="1">
    <citation type="submission" date="2017-04" db="EMBL/GenBank/DDBJ databases">
        <authorList>
            <person name="Varghese N."/>
            <person name="Submissions S."/>
        </authorList>
    </citation>
    <scope>NUCLEOTIDE SEQUENCE [LARGE SCALE GENOMIC DNA]</scope>
    <source>
        <strain evidence="2">DSM 16537</strain>
    </source>
</reference>
<protein>
    <submittedName>
        <fullName evidence="1">Uncharacterized protein</fullName>
    </submittedName>
</protein>
<organism evidence="1 2">
    <name type="scientific">Aquiflexum balticum DSM 16537</name>
    <dbReference type="NCBI Taxonomy" id="758820"/>
    <lineage>
        <taxon>Bacteria</taxon>
        <taxon>Pseudomonadati</taxon>
        <taxon>Bacteroidota</taxon>
        <taxon>Cytophagia</taxon>
        <taxon>Cytophagales</taxon>
        <taxon>Cyclobacteriaceae</taxon>
        <taxon>Aquiflexum</taxon>
    </lineage>
</organism>
<dbReference type="Proteomes" id="UP000192333">
    <property type="component" value="Chromosome I"/>
</dbReference>
<accession>A0A1W2H3C2</accession>
<proteinExistence type="predicted"/>
<dbReference type="RefSeq" id="WP_084120169.1">
    <property type="nucleotide sequence ID" value="NZ_LT838813.1"/>
</dbReference>
<sequence length="95" mass="11320">MNNYQKLEKMDRALRMMEDLKNSQVAMVEKSSKLQMDAMEFNFSEMEKNMGDLFSRFNETLDIINAEIDRFEIKRNKFEEKHGLDKEEELNTGSN</sequence>
<dbReference type="OrthoDB" id="675448at2"/>